<evidence type="ECO:0000256" key="1">
    <source>
        <dbReference type="ARBA" id="ARBA00004141"/>
    </source>
</evidence>
<dbReference type="RefSeq" id="WP_189052582.1">
    <property type="nucleotide sequence ID" value="NZ_BMJQ01000038.1"/>
</dbReference>
<dbReference type="PRINTS" id="PR00103">
    <property type="entry name" value="CAMPKINASE"/>
</dbReference>
<evidence type="ECO:0000256" key="5">
    <source>
        <dbReference type="ARBA" id="ARBA00023065"/>
    </source>
</evidence>
<reference evidence="10" key="1">
    <citation type="journal article" date="2014" name="Int. J. Syst. Evol. Microbiol.">
        <title>Complete genome sequence of Corynebacterium casei LMG S-19264T (=DSM 44701T), isolated from a smear-ripened cheese.</title>
        <authorList>
            <consortium name="US DOE Joint Genome Institute (JGI-PGF)"/>
            <person name="Walter F."/>
            <person name="Albersmeier A."/>
            <person name="Kalinowski J."/>
            <person name="Ruckert C."/>
        </authorList>
    </citation>
    <scope>NUCLEOTIDE SEQUENCE</scope>
    <source>
        <strain evidence="10">CGMCC 1.15725</strain>
    </source>
</reference>
<dbReference type="InterPro" id="IPR050866">
    <property type="entry name" value="CNG_cation_channel"/>
</dbReference>
<dbReference type="SUPFAM" id="SSF51206">
    <property type="entry name" value="cAMP-binding domain-like"/>
    <property type="match status" value="1"/>
</dbReference>
<dbReference type="InterPro" id="IPR014710">
    <property type="entry name" value="RmlC-like_jellyroll"/>
</dbReference>
<comment type="caution">
    <text evidence="10">The sequence shown here is derived from an EMBL/GenBank/DDBJ whole genome shotgun (WGS) entry which is preliminary data.</text>
</comment>
<dbReference type="GO" id="GO:0016020">
    <property type="term" value="C:membrane"/>
    <property type="evidence" value="ECO:0007669"/>
    <property type="project" value="UniProtKB-SubCell"/>
</dbReference>
<keyword evidence="2" id="KW-0813">Transport</keyword>
<keyword evidence="8" id="KW-0407">Ion channel</keyword>
<evidence type="ECO:0000259" key="9">
    <source>
        <dbReference type="PROSITE" id="PS50042"/>
    </source>
</evidence>
<sequence>MSLLEEVEMLRRVPLFAEIEPAKLKLIAFTAERVTFDPDQYVFHQGDMGDAAYIIMEGDAEVLIDGPGGPRAVANVGRNEFVGEIAILCDVPRTASIRARSRVVTLRISKDLFFRLLTEFPKMSLTIMRVIAQRLENTTAQLRRVLAEVDPAHMAKG</sequence>
<proteinExistence type="predicted"/>
<evidence type="ECO:0000256" key="4">
    <source>
        <dbReference type="ARBA" id="ARBA00022989"/>
    </source>
</evidence>
<dbReference type="AlphaFoldDB" id="A0A8J2Z2B8"/>
<dbReference type="InterPro" id="IPR018490">
    <property type="entry name" value="cNMP-bd_dom_sf"/>
</dbReference>
<keyword evidence="4" id="KW-1133">Transmembrane helix</keyword>
<dbReference type="GO" id="GO:0005221">
    <property type="term" value="F:intracellularly cyclic nucleotide-activated monoatomic cation channel activity"/>
    <property type="evidence" value="ECO:0007669"/>
    <property type="project" value="InterPro"/>
</dbReference>
<organism evidence="10 11">
    <name type="scientific">Aliidongia dinghuensis</name>
    <dbReference type="NCBI Taxonomy" id="1867774"/>
    <lineage>
        <taxon>Bacteria</taxon>
        <taxon>Pseudomonadati</taxon>
        <taxon>Pseudomonadota</taxon>
        <taxon>Alphaproteobacteria</taxon>
        <taxon>Rhodospirillales</taxon>
        <taxon>Dongiaceae</taxon>
        <taxon>Aliidongia</taxon>
    </lineage>
</organism>
<evidence type="ECO:0000313" key="11">
    <source>
        <dbReference type="Proteomes" id="UP000646365"/>
    </source>
</evidence>
<protein>
    <submittedName>
        <fullName evidence="10">Transcriptional regulator</fullName>
    </submittedName>
</protein>
<gene>
    <name evidence="10" type="ORF">GCM10011611_67120</name>
</gene>
<dbReference type="CDD" id="cd00038">
    <property type="entry name" value="CAP_ED"/>
    <property type="match status" value="1"/>
</dbReference>
<accession>A0A8J2Z2B8</accession>
<evidence type="ECO:0000313" key="10">
    <source>
        <dbReference type="EMBL" id="GGF51247.1"/>
    </source>
</evidence>
<dbReference type="EMBL" id="BMJQ01000038">
    <property type="protein sequence ID" value="GGF51247.1"/>
    <property type="molecule type" value="Genomic_DNA"/>
</dbReference>
<evidence type="ECO:0000256" key="2">
    <source>
        <dbReference type="ARBA" id="ARBA00022448"/>
    </source>
</evidence>
<dbReference type="PANTHER" id="PTHR45638:SF11">
    <property type="entry name" value="CYCLIC NUCLEOTIDE-GATED CATION CHANNEL SUBUNIT A"/>
    <property type="match status" value="1"/>
</dbReference>
<reference evidence="10" key="2">
    <citation type="submission" date="2020-09" db="EMBL/GenBank/DDBJ databases">
        <authorList>
            <person name="Sun Q."/>
            <person name="Zhou Y."/>
        </authorList>
    </citation>
    <scope>NUCLEOTIDE SEQUENCE</scope>
    <source>
        <strain evidence="10">CGMCC 1.15725</strain>
    </source>
</reference>
<dbReference type="PROSITE" id="PS50042">
    <property type="entry name" value="CNMP_BINDING_3"/>
    <property type="match status" value="1"/>
</dbReference>
<keyword evidence="7" id="KW-1071">Ligand-gated ion channel</keyword>
<dbReference type="PROSITE" id="PS00889">
    <property type="entry name" value="CNMP_BINDING_2"/>
    <property type="match status" value="1"/>
</dbReference>
<comment type="subcellular location">
    <subcellularLocation>
        <location evidence="1">Membrane</location>
        <topology evidence="1">Multi-pass membrane protein</topology>
    </subcellularLocation>
</comment>
<dbReference type="SMART" id="SM00100">
    <property type="entry name" value="cNMP"/>
    <property type="match status" value="1"/>
</dbReference>
<feature type="domain" description="Cyclic nucleotide-binding" evidence="9">
    <location>
        <begin position="15"/>
        <end position="117"/>
    </location>
</feature>
<keyword evidence="6" id="KW-0472">Membrane</keyword>
<dbReference type="Gene3D" id="2.60.120.10">
    <property type="entry name" value="Jelly Rolls"/>
    <property type="match status" value="1"/>
</dbReference>
<keyword evidence="11" id="KW-1185">Reference proteome</keyword>
<evidence type="ECO:0000256" key="7">
    <source>
        <dbReference type="ARBA" id="ARBA00023286"/>
    </source>
</evidence>
<dbReference type="InterPro" id="IPR000595">
    <property type="entry name" value="cNMP-bd_dom"/>
</dbReference>
<keyword evidence="3" id="KW-0812">Transmembrane</keyword>
<keyword evidence="5" id="KW-0406">Ion transport</keyword>
<name>A0A8J2Z2B8_9PROT</name>
<evidence type="ECO:0000256" key="3">
    <source>
        <dbReference type="ARBA" id="ARBA00022692"/>
    </source>
</evidence>
<dbReference type="Pfam" id="PF00027">
    <property type="entry name" value="cNMP_binding"/>
    <property type="match status" value="1"/>
</dbReference>
<dbReference type="PANTHER" id="PTHR45638">
    <property type="entry name" value="CYCLIC NUCLEOTIDE-GATED CATION CHANNEL SUBUNIT A"/>
    <property type="match status" value="1"/>
</dbReference>
<evidence type="ECO:0000256" key="6">
    <source>
        <dbReference type="ARBA" id="ARBA00023136"/>
    </source>
</evidence>
<dbReference type="InterPro" id="IPR018488">
    <property type="entry name" value="cNMP-bd_CS"/>
</dbReference>
<dbReference type="Proteomes" id="UP000646365">
    <property type="component" value="Unassembled WGS sequence"/>
</dbReference>
<evidence type="ECO:0000256" key="8">
    <source>
        <dbReference type="ARBA" id="ARBA00023303"/>
    </source>
</evidence>
<dbReference type="GO" id="GO:0044877">
    <property type="term" value="F:protein-containing complex binding"/>
    <property type="evidence" value="ECO:0007669"/>
    <property type="project" value="TreeGrafter"/>
</dbReference>